<dbReference type="Proteomes" id="UP000886501">
    <property type="component" value="Unassembled WGS sequence"/>
</dbReference>
<reference evidence="1" key="2">
    <citation type="journal article" date="2020" name="Nat. Commun.">
        <title>Large-scale genome sequencing of mycorrhizal fungi provides insights into the early evolution of symbiotic traits.</title>
        <authorList>
            <person name="Miyauchi S."/>
            <person name="Kiss E."/>
            <person name="Kuo A."/>
            <person name="Drula E."/>
            <person name="Kohler A."/>
            <person name="Sanchez-Garcia M."/>
            <person name="Morin E."/>
            <person name="Andreopoulos B."/>
            <person name="Barry K.W."/>
            <person name="Bonito G."/>
            <person name="Buee M."/>
            <person name="Carver A."/>
            <person name="Chen C."/>
            <person name="Cichocki N."/>
            <person name="Clum A."/>
            <person name="Culley D."/>
            <person name="Crous P.W."/>
            <person name="Fauchery L."/>
            <person name="Girlanda M."/>
            <person name="Hayes R.D."/>
            <person name="Keri Z."/>
            <person name="LaButti K."/>
            <person name="Lipzen A."/>
            <person name="Lombard V."/>
            <person name="Magnuson J."/>
            <person name="Maillard F."/>
            <person name="Murat C."/>
            <person name="Nolan M."/>
            <person name="Ohm R.A."/>
            <person name="Pangilinan J."/>
            <person name="Pereira M.F."/>
            <person name="Perotto S."/>
            <person name="Peter M."/>
            <person name="Pfister S."/>
            <person name="Riley R."/>
            <person name="Sitrit Y."/>
            <person name="Stielow J.B."/>
            <person name="Szollosi G."/>
            <person name="Zifcakova L."/>
            <person name="Stursova M."/>
            <person name="Spatafora J.W."/>
            <person name="Tedersoo L."/>
            <person name="Vaario L.M."/>
            <person name="Yamada A."/>
            <person name="Yan M."/>
            <person name="Wang P."/>
            <person name="Xu J."/>
            <person name="Bruns T."/>
            <person name="Baldrian P."/>
            <person name="Vilgalys R."/>
            <person name="Dunand C."/>
            <person name="Henrissat B."/>
            <person name="Grigoriev I.V."/>
            <person name="Hibbett D."/>
            <person name="Nagy L.G."/>
            <person name="Martin F.M."/>
        </authorList>
    </citation>
    <scope>NUCLEOTIDE SEQUENCE</scope>
    <source>
        <strain evidence="1">P2</strain>
    </source>
</reference>
<evidence type="ECO:0000313" key="2">
    <source>
        <dbReference type="Proteomes" id="UP000886501"/>
    </source>
</evidence>
<comment type="caution">
    <text evidence="1">The sequence shown here is derived from an EMBL/GenBank/DDBJ whole genome shotgun (WGS) entry which is preliminary data.</text>
</comment>
<reference evidence="1" key="1">
    <citation type="submission" date="2019-10" db="EMBL/GenBank/DDBJ databases">
        <authorList>
            <consortium name="DOE Joint Genome Institute"/>
            <person name="Kuo A."/>
            <person name="Miyauchi S."/>
            <person name="Kiss E."/>
            <person name="Drula E."/>
            <person name="Kohler A."/>
            <person name="Sanchez-Garcia M."/>
            <person name="Andreopoulos B."/>
            <person name="Barry K.W."/>
            <person name="Bonito G."/>
            <person name="Buee M."/>
            <person name="Carver A."/>
            <person name="Chen C."/>
            <person name="Cichocki N."/>
            <person name="Clum A."/>
            <person name="Culley D."/>
            <person name="Crous P.W."/>
            <person name="Fauchery L."/>
            <person name="Girlanda M."/>
            <person name="Hayes R."/>
            <person name="Keri Z."/>
            <person name="Labutti K."/>
            <person name="Lipzen A."/>
            <person name="Lombard V."/>
            <person name="Magnuson J."/>
            <person name="Maillard F."/>
            <person name="Morin E."/>
            <person name="Murat C."/>
            <person name="Nolan M."/>
            <person name="Ohm R."/>
            <person name="Pangilinan J."/>
            <person name="Pereira M."/>
            <person name="Perotto S."/>
            <person name="Peter M."/>
            <person name="Riley R."/>
            <person name="Sitrit Y."/>
            <person name="Stielow B."/>
            <person name="Szollosi G."/>
            <person name="Zifcakova L."/>
            <person name="Stursova M."/>
            <person name="Spatafora J.W."/>
            <person name="Tedersoo L."/>
            <person name="Vaario L.-M."/>
            <person name="Yamada A."/>
            <person name="Yan M."/>
            <person name="Wang P."/>
            <person name="Xu J."/>
            <person name="Bruns T."/>
            <person name="Baldrian P."/>
            <person name="Vilgalys R."/>
            <person name="Henrissat B."/>
            <person name="Grigoriev I.V."/>
            <person name="Hibbett D."/>
            <person name="Nagy L.G."/>
            <person name="Martin F.M."/>
        </authorList>
    </citation>
    <scope>NUCLEOTIDE SEQUENCE</scope>
    <source>
        <strain evidence="1">P2</strain>
    </source>
</reference>
<gene>
    <name evidence="1" type="ORF">BDM02DRAFT_3180162</name>
</gene>
<evidence type="ECO:0000313" key="1">
    <source>
        <dbReference type="EMBL" id="KAF9648447.1"/>
    </source>
</evidence>
<dbReference type="EMBL" id="MU118013">
    <property type="protein sequence ID" value="KAF9648447.1"/>
    <property type="molecule type" value="Genomic_DNA"/>
</dbReference>
<proteinExistence type="predicted"/>
<accession>A0ACB6ZFU0</accession>
<keyword evidence="2" id="KW-1185">Reference proteome</keyword>
<name>A0ACB6ZFU0_THEGA</name>
<sequence>MSIAADIPPYEFTELVPDFLKVYCNPILSSSVAFICLTRRGCTGEASECQIVCSQALGPEIYVGCSNGQLLRFGLQAGSPDQIETHSILGTQALPTPKPIEEIILVPCVARILVLSDGQLHFFTLPELDILPIPPIRNVQAVTVDQQALTRSFLHAPLHTVEAVDFCVTKKTGLGLFSLREKLVLHKDFPLSNCRPGARRTGPLLCIADKENFNLLDLRRGTLLPVMPLSHAGAAPTKPIITVIGGNEFLIVSTLEDRGLAVFISGSGDPVRGTFEYSQYPVAVSYDDPYLVALMPDQTLEIRDIETQSIKQIVPAPEQTSEPRRDLAWNPQSHMVPSTQLMDALQLVHTLISQIGALLELHRIDQAVALAEEHRKRLNRDPNAIGYVEAQELRFVHQRIGFACLQDTLFEDAGKHLFTGDLDPRILISYFPDLRGSLFKPGDTVEMFAGITKYLPTAQSVEDIIKNYSPYMVPDTKTAPSTAELNKILQSAALNMLESFLTQYQENRRSGSFQRPPSPELNAIVDTVYAKILARREKNTRLYTLIEESNDLVLEEVESDFLAQGQYNALCKLYERAGATEKQLNLWSKIADGQWSDSDIQDPLTNMFALLVKHRDRQLTQKWAVWLTSKDSVRAVKLITSMGGGKRSKPEDNIEMLEQLRAVDPLAASHFLEHLILQKRSDDRRLHVEFANLCLDQLFDYLADDAISKLWRAKVSGYRKSTAQSSFLSYFVSTTPDSEHKRIRLKTILFLQVSALLNSEAILSRLKEHPSIFSLEIALIEGKLGHHHSALTILVDDLHDEPSAEVYCTLGGQIVSPVLAKAIGESCDLQEWASLLEPQTTGRGRGKSLSTAVTGMRATPTKVDEKLKKQLITILLKVYMSGSEPSVDKTSRLLDTQAMNLDVLEILSMVPPDWPMNAMSTFLSRSLRRLLHSRHEGMITKNLSAGQNLEVAEKTWEIIREEGALIEEALEDDDEDSPLNEKVDEEAASSSDAVVSTSFNEKSDGLNVHQADVVNIHPDDHLPKDEHGQGLL</sequence>
<organism evidence="1 2">
    <name type="scientific">Thelephora ganbajun</name>
    <name type="common">Ganba fungus</name>
    <dbReference type="NCBI Taxonomy" id="370292"/>
    <lineage>
        <taxon>Eukaryota</taxon>
        <taxon>Fungi</taxon>
        <taxon>Dikarya</taxon>
        <taxon>Basidiomycota</taxon>
        <taxon>Agaricomycotina</taxon>
        <taxon>Agaricomycetes</taxon>
        <taxon>Thelephorales</taxon>
        <taxon>Thelephoraceae</taxon>
        <taxon>Thelephora</taxon>
    </lineage>
</organism>
<protein>
    <submittedName>
        <fullName evidence="1">Uncharacterized protein</fullName>
    </submittedName>
</protein>